<keyword evidence="3" id="KW-1185">Reference proteome</keyword>
<feature type="compositionally biased region" description="Basic and acidic residues" evidence="1">
    <location>
        <begin position="1"/>
        <end position="10"/>
    </location>
</feature>
<dbReference type="Proteomes" id="UP001190926">
    <property type="component" value="Unassembled WGS sequence"/>
</dbReference>
<evidence type="ECO:0000313" key="3">
    <source>
        <dbReference type="Proteomes" id="UP001190926"/>
    </source>
</evidence>
<dbReference type="EMBL" id="SDAM02001264">
    <property type="protein sequence ID" value="KAH6822556.1"/>
    <property type="molecule type" value="Genomic_DNA"/>
</dbReference>
<accession>A0AAD4IWC6</accession>
<reference evidence="2 3" key="1">
    <citation type="journal article" date="2021" name="Nat. Commun.">
        <title>Incipient diploidization of the medicinal plant Perilla within 10,000 years.</title>
        <authorList>
            <person name="Zhang Y."/>
            <person name="Shen Q."/>
            <person name="Leng L."/>
            <person name="Zhang D."/>
            <person name="Chen S."/>
            <person name="Shi Y."/>
            <person name="Ning Z."/>
            <person name="Chen S."/>
        </authorList>
    </citation>
    <scope>NUCLEOTIDE SEQUENCE [LARGE SCALE GENOMIC DNA]</scope>
    <source>
        <strain evidence="3">cv. PC099</strain>
    </source>
</reference>
<gene>
    <name evidence="2" type="ORF">C2S53_011464</name>
</gene>
<evidence type="ECO:0000313" key="2">
    <source>
        <dbReference type="EMBL" id="KAH6822556.1"/>
    </source>
</evidence>
<proteinExistence type="predicted"/>
<sequence length="89" mass="9677">MSLVSWKEDEIPSAGRHGGGGGTTLAAVESLAIPLVQEVVFMADFRCSRCQERVSEIITKMNGETESLVISVLEKKVTLTFTHPNSKAR</sequence>
<dbReference type="AlphaFoldDB" id="A0AAD4IWC6"/>
<comment type="caution">
    <text evidence="2">The sequence shown here is derived from an EMBL/GenBank/DDBJ whole genome shotgun (WGS) entry which is preliminary data.</text>
</comment>
<dbReference type="SUPFAM" id="SSF55008">
    <property type="entry name" value="HMA, heavy metal-associated domain"/>
    <property type="match status" value="1"/>
</dbReference>
<dbReference type="InterPro" id="IPR036163">
    <property type="entry name" value="HMA_dom_sf"/>
</dbReference>
<evidence type="ECO:0000256" key="1">
    <source>
        <dbReference type="SAM" id="MobiDB-lite"/>
    </source>
</evidence>
<protein>
    <recommendedName>
        <fullName evidence="4">HMA domain-containing protein</fullName>
    </recommendedName>
</protein>
<dbReference type="GO" id="GO:0046872">
    <property type="term" value="F:metal ion binding"/>
    <property type="evidence" value="ECO:0007669"/>
    <property type="project" value="InterPro"/>
</dbReference>
<organism evidence="2 3">
    <name type="scientific">Perilla frutescens var. hirtella</name>
    <name type="common">Perilla citriodora</name>
    <name type="synonym">Perilla setoyensis</name>
    <dbReference type="NCBI Taxonomy" id="608512"/>
    <lineage>
        <taxon>Eukaryota</taxon>
        <taxon>Viridiplantae</taxon>
        <taxon>Streptophyta</taxon>
        <taxon>Embryophyta</taxon>
        <taxon>Tracheophyta</taxon>
        <taxon>Spermatophyta</taxon>
        <taxon>Magnoliopsida</taxon>
        <taxon>eudicotyledons</taxon>
        <taxon>Gunneridae</taxon>
        <taxon>Pentapetalae</taxon>
        <taxon>asterids</taxon>
        <taxon>lamiids</taxon>
        <taxon>Lamiales</taxon>
        <taxon>Lamiaceae</taxon>
        <taxon>Nepetoideae</taxon>
        <taxon>Elsholtzieae</taxon>
        <taxon>Perilla</taxon>
    </lineage>
</organism>
<evidence type="ECO:0008006" key="4">
    <source>
        <dbReference type="Google" id="ProtNLM"/>
    </source>
</evidence>
<name>A0AAD4IWC6_PERFH</name>
<feature type="region of interest" description="Disordered" evidence="1">
    <location>
        <begin position="1"/>
        <end position="21"/>
    </location>
</feature>